<accession>A0AAW0R3V5</accession>
<evidence type="ECO:0000313" key="2">
    <source>
        <dbReference type="Proteomes" id="UP001392437"/>
    </source>
</evidence>
<dbReference type="AlphaFoldDB" id="A0AAW0R3V5"/>
<gene>
    <name evidence="1" type="ORF">PG999_003499</name>
</gene>
<organism evidence="1 2">
    <name type="scientific">Apiospora kogelbergensis</name>
    <dbReference type="NCBI Taxonomy" id="1337665"/>
    <lineage>
        <taxon>Eukaryota</taxon>
        <taxon>Fungi</taxon>
        <taxon>Dikarya</taxon>
        <taxon>Ascomycota</taxon>
        <taxon>Pezizomycotina</taxon>
        <taxon>Sordariomycetes</taxon>
        <taxon>Xylariomycetidae</taxon>
        <taxon>Amphisphaeriales</taxon>
        <taxon>Apiosporaceae</taxon>
        <taxon>Apiospora</taxon>
    </lineage>
</organism>
<protein>
    <submittedName>
        <fullName evidence="1">Uncharacterized protein</fullName>
    </submittedName>
</protein>
<reference evidence="1 2" key="1">
    <citation type="submission" date="2023-01" db="EMBL/GenBank/DDBJ databases">
        <title>Analysis of 21 Apiospora genomes using comparative genomics revels a genus with tremendous synthesis potential of carbohydrate active enzymes and secondary metabolites.</title>
        <authorList>
            <person name="Sorensen T."/>
        </authorList>
    </citation>
    <scope>NUCLEOTIDE SEQUENCE [LARGE SCALE GENOMIC DNA]</scope>
    <source>
        <strain evidence="1 2">CBS 117206</strain>
    </source>
</reference>
<proteinExistence type="predicted"/>
<comment type="caution">
    <text evidence="1">The sequence shown here is derived from an EMBL/GenBank/DDBJ whole genome shotgun (WGS) entry which is preliminary data.</text>
</comment>
<dbReference type="EMBL" id="JAQQWP010000003">
    <property type="protein sequence ID" value="KAK8123581.1"/>
    <property type="molecule type" value="Genomic_DNA"/>
</dbReference>
<evidence type="ECO:0000313" key="1">
    <source>
        <dbReference type="EMBL" id="KAK8123581.1"/>
    </source>
</evidence>
<dbReference type="Proteomes" id="UP001392437">
    <property type="component" value="Unassembled WGS sequence"/>
</dbReference>
<sequence>MICIQMSLGPLMRRSAAYKSCLFGVLEIDAELLGQSLAAGTRGDGRAGRLLDLVLGGAVDAPDGDLGRLLLAVAVDVVEDLLAGGGLRFLLDLAPEVGAVLGVGALLVDVLVVGAPDLAILFVVQHRILPGAAGDRRREDGLRRLVVEGGDQQIVGARQRVILFPDPVEGLVGLGVQGFDVVHGADLLVGNPHGGVGGGAADPLHLPLVLARLHVLGDPGLEGRGGLGQTQKAGGEGNGSREAHFVLYFLCEVAICIVIV</sequence>
<name>A0AAW0R3V5_9PEZI</name>
<keyword evidence="2" id="KW-1185">Reference proteome</keyword>